<gene>
    <name evidence="12" type="ORF">QOZ99_002707</name>
</gene>
<evidence type="ECO:0000256" key="3">
    <source>
        <dbReference type="ARBA" id="ARBA00022475"/>
    </source>
</evidence>
<comment type="caution">
    <text evidence="10">Lacks conserved residue(s) required for the propagation of feature annotation.</text>
</comment>
<evidence type="ECO:0000256" key="1">
    <source>
        <dbReference type="ARBA" id="ARBA00004651"/>
    </source>
</evidence>
<feature type="transmembrane region" description="Helical" evidence="10">
    <location>
        <begin position="28"/>
        <end position="49"/>
    </location>
</feature>
<comment type="subcellular location">
    <subcellularLocation>
        <location evidence="10">Cell inner membrane</location>
        <topology evidence="10">Multi-pass membrane protein</topology>
    </subcellularLocation>
    <subcellularLocation>
        <location evidence="1">Cell membrane</location>
        <topology evidence="1">Multi-pass membrane protein</topology>
    </subcellularLocation>
</comment>
<protein>
    <submittedName>
        <fullName evidence="12">CPA1 family monovalent cation:H+ antiporter</fullName>
    </submittedName>
</protein>
<keyword evidence="8 10" id="KW-0472">Membrane</keyword>
<feature type="transmembrane region" description="Helical" evidence="10">
    <location>
        <begin position="313"/>
        <end position="337"/>
    </location>
</feature>
<keyword evidence="3" id="KW-1003">Cell membrane</keyword>
<keyword evidence="13" id="KW-1185">Reference proteome</keyword>
<evidence type="ECO:0000256" key="4">
    <source>
        <dbReference type="ARBA" id="ARBA00022692"/>
    </source>
</evidence>
<dbReference type="PANTHER" id="PTHR10110:SF86">
    <property type="entry name" value="SODIUM_HYDROGEN EXCHANGER 7"/>
    <property type="match status" value="1"/>
</dbReference>
<accession>A0ABU0LSX5</accession>
<proteinExistence type="inferred from homology"/>
<feature type="transmembrane region" description="Helical" evidence="10">
    <location>
        <begin position="109"/>
        <end position="135"/>
    </location>
</feature>
<dbReference type="PANTHER" id="PTHR10110">
    <property type="entry name" value="SODIUM/HYDROGEN EXCHANGER"/>
    <property type="match status" value="1"/>
</dbReference>
<keyword evidence="6 10" id="KW-0915">Sodium</keyword>
<name>A0ABU0LSX5_9HYPH</name>
<dbReference type="RefSeq" id="WP_306890500.1">
    <property type="nucleotide sequence ID" value="NZ_JAUSVR010000008.1"/>
</dbReference>
<feature type="transmembrane region" description="Helical" evidence="10">
    <location>
        <begin position="183"/>
        <end position="204"/>
    </location>
</feature>
<evidence type="ECO:0000259" key="11">
    <source>
        <dbReference type="Pfam" id="PF00999"/>
    </source>
</evidence>
<evidence type="ECO:0000256" key="8">
    <source>
        <dbReference type="ARBA" id="ARBA00023136"/>
    </source>
</evidence>
<dbReference type="Pfam" id="PF00999">
    <property type="entry name" value="Na_H_Exchanger"/>
    <property type="match status" value="1"/>
</dbReference>
<sequence>MNAIAIILVLIVGVVVTHWFSRALGGRIALPLVQIAAGAAIGLTTSFGVKLEPEMFFVLFLPPLLFLDGWRVPKQDLQDNAATILSLAFGLVFLTVLGVGLLLNLMIPAMPLAVCFALAAVLSPTDVVAATAMVTNVPIPRRVLRILEGEALFNDASGLVCLRLAVMVTMTGTFPIWSSIADLVWAAAGGIAIGLAFSRAIAIAKMWIARRIGEDSSSQILISLLTPYGAYLLADAIHCSPVLAAVAAGIMMSRIELSAQTLAVTRIRRNAVWETLQFALNGSIFLLLGEQLPGIVARLHASSVESGHAGLGWLAMYVLAVSVALAVLRFGWVWVSITIWLRRHAEQAGGRRKPDWRLTLAMSTAGVRGAVTLAGALSLPLALPDGAPFPSRDLAILIAAGVILVSLLLANASLPSLLRGVSMPPERHPDQQERDARIEAANAAIAALARAGAGAGAGAVDRGTKGDHLAAVAQVADYYQHRLSQLQPEAQTLPAANTLHEEERLHVVGLTAERTAIVNLARGHRITADLAHKLLREIDLAEEAFQTAADG</sequence>
<keyword evidence="10" id="KW-0050">Antiport</keyword>
<organism evidence="12 13">
    <name type="scientific">Ancylobacter amanitiformis</name>
    <dbReference type="NCBI Taxonomy" id="217069"/>
    <lineage>
        <taxon>Bacteria</taxon>
        <taxon>Pseudomonadati</taxon>
        <taxon>Pseudomonadota</taxon>
        <taxon>Alphaproteobacteria</taxon>
        <taxon>Hyphomicrobiales</taxon>
        <taxon>Xanthobacteraceae</taxon>
        <taxon>Ancylobacter</taxon>
    </lineage>
</organism>
<dbReference type="InterPro" id="IPR018422">
    <property type="entry name" value="Cation/H_exchanger_CPA1"/>
</dbReference>
<dbReference type="NCBIfam" id="TIGR00831">
    <property type="entry name" value="a_cpa1"/>
    <property type="match status" value="1"/>
</dbReference>
<reference evidence="12 13" key="1">
    <citation type="submission" date="2023-07" db="EMBL/GenBank/DDBJ databases">
        <title>Genomic Encyclopedia of Type Strains, Phase IV (KMG-IV): sequencing the most valuable type-strain genomes for metagenomic binning, comparative biology and taxonomic classification.</title>
        <authorList>
            <person name="Goeker M."/>
        </authorList>
    </citation>
    <scope>NUCLEOTIDE SEQUENCE [LARGE SCALE GENOMIC DNA]</scope>
    <source>
        <strain evidence="12 13">DSM 15561</strain>
    </source>
</reference>
<keyword evidence="10" id="KW-0997">Cell inner membrane</keyword>
<dbReference type="Proteomes" id="UP001235094">
    <property type="component" value="Unassembled WGS sequence"/>
</dbReference>
<keyword evidence="4 10" id="KW-0812">Transmembrane</keyword>
<feature type="transmembrane region" description="Helical" evidence="10">
    <location>
        <begin position="358"/>
        <end position="382"/>
    </location>
</feature>
<evidence type="ECO:0000256" key="9">
    <source>
        <dbReference type="ARBA" id="ARBA00023201"/>
    </source>
</evidence>
<feature type="transmembrane region" description="Helical" evidence="10">
    <location>
        <begin position="6"/>
        <end position="21"/>
    </location>
</feature>
<feature type="transmembrane region" description="Helical" evidence="10">
    <location>
        <begin position="394"/>
        <end position="418"/>
    </location>
</feature>
<evidence type="ECO:0000256" key="7">
    <source>
        <dbReference type="ARBA" id="ARBA00023065"/>
    </source>
</evidence>
<evidence type="ECO:0000313" key="12">
    <source>
        <dbReference type="EMBL" id="MDQ0511808.1"/>
    </source>
</evidence>
<feature type="transmembrane region" description="Helical" evidence="10">
    <location>
        <begin position="84"/>
        <end position="103"/>
    </location>
</feature>
<dbReference type="EMBL" id="JAUSVR010000008">
    <property type="protein sequence ID" value="MDQ0511808.1"/>
    <property type="molecule type" value="Genomic_DNA"/>
</dbReference>
<evidence type="ECO:0000256" key="2">
    <source>
        <dbReference type="ARBA" id="ARBA00022448"/>
    </source>
</evidence>
<evidence type="ECO:0000256" key="5">
    <source>
        <dbReference type="ARBA" id="ARBA00022989"/>
    </source>
</evidence>
<dbReference type="InterPro" id="IPR004705">
    <property type="entry name" value="Cation/H_exchanger_CPA1_bac"/>
</dbReference>
<feature type="transmembrane region" description="Helical" evidence="10">
    <location>
        <begin position="278"/>
        <end position="301"/>
    </location>
</feature>
<dbReference type="Gene3D" id="6.10.140.1330">
    <property type="match status" value="1"/>
</dbReference>
<keyword evidence="5 10" id="KW-1133">Transmembrane helix</keyword>
<dbReference type="InterPro" id="IPR006153">
    <property type="entry name" value="Cation/H_exchanger_TM"/>
</dbReference>
<feature type="domain" description="Cation/H+ exchanger transmembrane" evidence="11">
    <location>
        <begin position="14"/>
        <end position="419"/>
    </location>
</feature>
<keyword evidence="7 10" id="KW-0406">Ion transport</keyword>
<keyword evidence="9 10" id="KW-0739">Sodium transport</keyword>
<comment type="similarity">
    <text evidence="10">Belongs to the monovalent cation:proton antiporter 1 (CPA1) transporter (TC 2.A.36) family.</text>
</comment>
<evidence type="ECO:0000256" key="6">
    <source>
        <dbReference type="ARBA" id="ARBA00023053"/>
    </source>
</evidence>
<evidence type="ECO:0000256" key="10">
    <source>
        <dbReference type="RuleBase" id="RU366002"/>
    </source>
</evidence>
<comment type="function">
    <text evidence="10">Na(+)/H(+) antiporter that extrudes sodium in exchange for external protons.</text>
</comment>
<comment type="caution">
    <text evidence="12">The sequence shown here is derived from an EMBL/GenBank/DDBJ whole genome shotgun (WGS) entry which is preliminary data.</text>
</comment>
<keyword evidence="2 10" id="KW-0813">Transport</keyword>
<evidence type="ECO:0000313" key="13">
    <source>
        <dbReference type="Proteomes" id="UP001235094"/>
    </source>
</evidence>